<evidence type="ECO:0000256" key="2">
    <source>
        <dbReference type="ARBA" id="ARBA00005854"/>
    </source>
</evidence>
<evidence type="ECO:0000256" key="1">
    <source>
        <dbReference type="ARBA" id="ARBA00005216"/>
    </source>
</evidence>
<evidence type="ECO:0000256" key="7">
    <source>
        <dbReference type="ARBA" id="ARBA00023027"/>
    </source>
</evidence>
<dbReference type="InterPro" id="IPR045626">
    <property type="entry name" value="PGDH_ASB_dom"/>
</dbReference>
<dbReference type="PANTHER" id="PTHR42789">
    <property type="entry name" value="D-ISOMER SPECIFIC 2-HYDROXYACID DEHYDROGENASE FAMILY PROTEIN (AFU_ORTHOLOGUE AFUA_6G10090)"/>
    <property type="match status" value="1"/>
</dbReference>
<gene>
    <name evidence="12" type="ORF">EF807_05095</name>
</gene>
<dbReference type="InterPro" id="IPR029753">
    <property type="entry name" value="D-isomer_DH_CS"/>
</dbReference>
<dbReference type="PROSITE" id="PS00671">
    <property type="entry name" value="D_2_HYDROXYACID_DH_3"/>
    <property type="match status" value="1"/>
</dbReference>
<dbReference type="CDD" id="cd04902">
    <property type="entry name" value="ACT_3PGDH-xct"/>
    <property type="match status" value="1"/>
</dbReference>
<dbReference type="SUPFAM" id="SSF52283">
    <property type="entry name" value="Formate/glycerate dehydrogenase catalytic domain-like"/>
    <property type="match status" value="1"/>
</dbReference>
<evidence type="ECO:0000256" key="4">
    <source>
        <dbReference type="ARBA" id="ARBA00021582"/>
    </source>
</evidence>
<dbReference type="PROSITE" id="PS00065">
    <property type="entry name" value="D_2_HYDROXYACID_DH_1"/>
    <property type="match status" value="1"/>
</dbReference>
<dbReference type="SUPFAM" id="SSF55021">
    <property type="entry name" value="ACT-like"/>
    <property type="match status" value="1"/>
</dbReference>
<dbReference type="UniPathway" id="UPA00135">
    <property type="reaction ID" value="UER00196"/>
</dbReference>
<dbReference type="InterPro" id="IPR002912">
    <property type="entry name" value="ACT_dom"/>
</dbReference>
<evidence type="ECO:0000313" key="13">
    <source>
        <dbReference type="Proteomes" id="UP000320766"/>
    </source>
</evidence>
<organism evidence="12 13">
    <name type="scientific">Candidatus Methanolliviera hydrocarbonicum</name>
    <dbReference type="NCBI Taxonomy" id="2491085"/>
    <lineage>
        <taxon>Archaea</taxon>
        <taxon>Methanobacteriati</taxon>
        <taxon>Methanobacteriota</taxon>
        <taxon>Candidatus Methanoliparia</taxon>
        <taxon>Candidatus Methanoliparales</taxon>
        <taxon>Candidatus Methanollivieraceae</taxon>
        <taxon>Candidatus Methanolliviera</taxon>
    </lineage>
</organism>
<dbReference type="FunFam" id="3.40.50.720:FF:000021">
    <property type="entry name" value="D-3-phosphoglycerate dehydrogenase"/>
    <property type="match status" value="1"/>
</dbReference>
<dbReference type="InterPro" id="IPR029009">
    <property type="entry name" value="ASB_dom_sf"/>
</dbReference>
<dbReference type="InterPro" id="IPR006236">
    <property type="entry name" value="PGDH"/>
</dbReference>
<protein>
    <recommendedName>
        <fullName evidence="4 10">D-3-phosphoglycerate dehydrogenase</fullName>
        <ecNumber evidence="3 10">1.1.1.95</ecNumber>
    </recommendedName>
</protein>
<dbReference type="InterPro" id="IPR029752">
    <property type="entry name" value="D-isomer_DH_CS1"/>
</dbReference>
<dbReference type="FunFam" id="3.30.70.260:FF:000008">
    <property type="entry name" value="D-3-phosphoglycerate dehydrogenase, chloroplastic"/>
    <property type="match status" value="1"/>
</dbReference>
<sequence>MKREPPSILISDGVSKEGIERLQREAHVDVLTELSDQELLQMIGKYDAIIVRSKTKVTRDVIERGERLKVIGRAGVGIDNIDLDSATKRGVLVVNSPEGNTISAAEHTISMLLSLSRNIPSANRSVKMGEWRKSDFMGTEVRDKTLGILGVGRIGSQVAKRARALEMNVIAFDPFISESKMESIGVKRVDLDTLLKKSDFITVHVPLTKKTENIIGEEEFRKMKTGVRIINCARGGIINEKALYRAIKEGKVAGASLDVFIDEPPKDNPLLKLDEVIATPHIAASTREAQKNVAVSIAEEVLAALKNEPVKNALNMPTIPSDVLNAIRPYISLAEKLGRLAAQLIDGMVLNVKMRYDGEIADYETKYVTTAALMGILNNILEEPINLINAPLVAKDREIKTVEIKSKYIEDFTSQITLEVEADKVKRVIGGTIFGKNDERIVRIDEYRIDAIPSGYMLISRHTDKPGIIGKVGQLLGEEDIDIAGMQLGRKKPRGQAIMVLNVDSPIPEHILEEIRKIDGIEDAHLVMV</sequence>
<accession>A0A520KWD3</accession>
<comment type="similarity">
    <text evidence="2 10">Belongs to the D-isomer specific 2-hydroxyacid dehydrogenase family.</text>
</comment>
<dbReference type="InterPro" id="IPR036291">
    <property type="entry name" value="NAD(P)-bd_dom_sf"/>
</dbReference>
<dbReference type="GO" id="GO:0004617">
    <property type="term" value="F:phosphoglycerate dehydrogenase activity"/>
    <property type="evidence" value="ECO:0007669"/>
    <property type="project" value="UniProtKB-UniRule"/>
</dbReference>
<dbReference type="InterPro" id="IPR050857">
    <property type="entry name" value="D-2-hydroxyacid_DH"/>
</dbReference>
<comment type="pathway">
    <text evidence="1 10">Amino-acid biosynthesis; L-serine biosynthesis; L-serine from 3-phospho-D-glycerate: step 1/3.</text>
</comment>
<keyword evidence="6 10" id="KW-0560">Oxidoreductase</keyword>
<reference evidence="12 13" key="1">
    <citation type="journal article" date="2019" name="Nat. Microbiol.">
        <title>Wide diversity of methane and short-chain alkane metabolisms in uncultured archaea.</title>
        <authorList>
            <person name="Borrel G."/>
            <person name="Adam P.S."/>
            <person name="McKay L.J."/>
            <person name="Chen L.X."/>
            <person name="Sierra-Garcia I.N."/>
            <person name="Sieber C.M."/>
            <person name="Letourneur Q."/>
            <person name="Ghozlane A."/>
            <person name="Andersen G.L."/>
            <person name="Li W.J."/>
            <person name="Hallam S.J."/>
            <person name="Muyzer G."/>
            <person name="de Oliveira V.M."/>
            <person name="Inskeep W.P."/>
            <person name="Banfield J.F."/>
            <person name="Gribaldo S."/>
        </authorList>
    </citation>
    <scope>NUCLEOTIDE SEQUENCE [LARGE SCALE GENOMIC DNA]</scope>
    <source>
        <strain evidence="12">NM1b</strain>
    </source>
</reference>
<dbReference type="InterPro" id="IPR006140">
    <property type="entry name" value="D-isomer_DH_NAD-bd"/>
</dbReference>
<dbReference type="Pfam" id="PF02826">
    <property type="entry name" value="2-Hacid_dh_C"/>
    <property type="match status" value="1"/>
</dbReference>
<evidence type="ECO:0000256" key="6">
    <source>
        <dbReference type="ARBA" id="ARBA00023002"/>
    </source>
</evidence>
<dbReference type="Gene3D" id="3.30.70.260">
    <property type="match status" value="1"/>
</dbReference>
<dbReference type="EC" id="1.1.1.95" evidence="3 10"/>
<evidence type="ECO:0000256" key="9">
    <source>
        <dbReference type="ARBA" id="ARBA00048731"/>
    </source>
</evidence>
<evidence type="ECO:0000313" key="12">
    <source>
        <dbReference type="EMBL" id="RZN68958.1"/>
    </source>
</evidence>
<dbReference type="FunFam" id="3.30.1330.90:FF:000003">
    <property type="entry name" value="D-3-phosphoglycerate dehydrogenase"/>
    <property type="match status" value="1"/>
</dbReference>
<dbReference type="EMBL" id="RXIL01000091">
    <property type="protein sequence ID" value="RZN68958.1"/>
    <property type="molecule type" value="Genomic_DNA"/>
</dbReference>
<evidence type="ECO:0000256" key="8">
    <source>
        <dbReference type="ARBA" id="ARBA00023299"/>
    </source>
</evidence>
<evidence type="ECO:0000259" key="11">
    <source>
        <dbReference type="PROSITE" id="PS51671"/>
    </source>
</evidence>
<keyword evidence="8 10" id="KW-0718">Serine biosynthesis</keyword>
<comment type="catalytic activity">
    <reaction evidence="9 10">
        <text>(2R)-3-phosphoglycerate + NAD(+) = 3-phosphooxypyruvate + NADH + H(+)</text>
        <dbReference type="Rhea" id="RHEA:12641"/>
        <dbReference type="ChEBI" id="CHEBI:15378"/>
        <dbReference type="ChEBI" id="CHEBI:18110"/>
        <dbReference type="ChEBI" id="CHEBI:57540"/>
        <dbReference type="ChEBI" id="CHEBI:57945"/>
        <dbReference type="ChEBI" id="CHEBI:58272"/>
        <dbReference type="EC" id="1.1.1.95"/>
    </reaction>
</comment>
<dbReference type="SUPFAM" id="SSF143548">
    <property type="entry name" value="Serine metabolism enzymes domain"/>
    <property type="match status" value="1"/>
</dbReference>
<dbReference type="GO" id="GO:0051287">
    <property type="term" value="F:NAD binding"/>
    <property type="evidence" value="ECO:0007669"/>
    <property type="project" value="UniProtKB-UniRule"/>
</dbReference>
<dbReference type="GO" id="GO:0006564">
    <property type="term" value="P:L-serine biosynthetic process"/>
    <property type="evidence" value="ECO:0007669"/>
    <property type="project" value="UniProtKB-UniRule"/>
</dbReference>
<dbReference type="SUPFAM" id="SSF51735">
    <property type="entry name" value="NAD(P)-binding Rossmann-fold domains"/>
    <property type="match status" value="1"/>
</dbReference>
<dbReference type="Proteomes" id="UP000320766">
    <property type="component" value="Unassembled WGS sequence"/>
</dbReference>
<dbReference type="Gene3D" id="3.30.1330.90">
    <property type="entry name" value="D-3-phosphoglycerate dehydrogenase, domain 3"/>
    <property type="match status" value="1"/>
</dbReference>
<keyword evidence="7 10" id="KW-0520">NAD</keyword>
<dbReference type="CDD" id="cd12173">
    <property type="entry name" value="PGDH_4"/>
    <property type="match status" value="1"/>
</dbReference>
<evidence type="ECO:0000256" key="3">
    <source>
        <dbReference type="ARBA" id="ARBA00013143"/>
    </source>
</evidence>
<dbReference type="Pfam" id="PF00389">
    <property type="entry name" value="2-Hacid_dh"/>
    <property type="match status" value="1"/>
</dbReference>
<dbReference type="InterPro" id="IPR006139">
    <property type="entry name" value="D-isomer_2_OHA_DH_cat_dom"/>
</dbReference>
<dbReference type="InterPro" id="IPR045865">
    <property type="entry name" value="ACT-like_dom_sf"/>
</dbReference>
<evidence type="ECO:0000256" key="10">
    <source>
        <dbReference type="RuleBase" id="RU363003"/>
    </source>
</evidence>
<dbReference type="AlphaFoldDB" id="A0A520KWD3"/>
<dbReference type="PANTHER" id="PTHR42789:SF1">
    <property type="entry name" value="D-ISOMER SPECIFIC 2-HYDROXYACID DEHYDROGENASE FAMILY PROTEIN (AFU_ORTHOLOGUE AFUA_6G10090)"/>
    <property type="match status" value="1"/>
</dbReference>
<keyword evidence="5 10" id="KW-0028">Amino-acid biosynthesis</keyword>
<dbReference type="Gene3D" id="3.40.50.720">
    <property type="entry name" value="NAD(P)-binding Rossmann-like Domain"/>
    <property type="match status" value="2"/>
</dbReference>
<dbReference type="Pfam" id="PF01842">
    <property type="entry name" value="ACT"/>
    <property type="match status" value="1"/>
</dbReference>
<dbReference type="Pfam" id="PF19304">
    <property type="entry name" value="PGDH_inter"/>
    <property type="match status" value="1"/>
</dbReference>
<dbReference type="NCBIfam" id="TIGR01327">
    <property type="entry name" value="PGDH"/>
    <property type="match status" value="1"/>
</dbReference>
<name>A0A520KWD3_9EURY</name>
<proteinExistence type="inferred from homology"/>
<comment type="caution">
    <text evidence="12">The sequence shown here is derived from an EMBL/GenBank/DDBJ whole genome shotgun (WGS) entry which is preliminary data.</text>
</comment>
<evidence type="ECO:0000256" key="5">
    <source>
        <dbReference type="ARBA" id="ARBA00022605"/>
    </source>
</evidence>
<dbReference type="PROSITE" id="PS00670">
    <property type="entry name" value="D_2_HYDROXYACID_DH_2"/>
    <property type="match status" value="1"/>
</dbReference>
<feature type="domain" description="ACT" evidence="11">
    <location>
        <begin position="457"/>
        <end position="529"/>
    </location>
</feature>
<dbReference type="PROSITE" id="PS51671">
    <property type="entry name" value="ACT"/>
    <property type="match status" value="1"/>
</dbReference>